<proteinExistence type="predicted"/>
<evidence type="ECO:0000313" key="2">
    <source>
        <dbReference type="Proteomes" id="UP000038487"/>
    </source>
</evidence>
<accession>A0AB33T934</accession>
<organism evidence="1 2">
    <name type="scientific">Mycobacteroides abscessus</name>
    <dbReference type="NCBI Taxonomy" id="36809"/>
    <lineage>
        <taxon>Bacteria</taxon>
        <taxon>Bacillati</taxon>
        <taxon>Actinomycetota</taxon>
        <taxon>Actinomycetes</taxon>
        <taxon>Mycobacteriales</taxon>
        <taxon>Mycobacteriaceae</taxon>
        <taxon>Mycobacteroides</taxon>
    </lineage>
</organism>
<dbReference type="AlphaFoldDB" id="A0AB33T934"/>
<dbReference type="RefSeq" id="WP_005101749.1">
    <property type="nucleotide sequence ID" value="NZ_CSUW01000009.1"/>
</dbReference>
<dbReference type="Proteomes" id="UP000038487">
    <property type="component" value="Unassembled WGS sequence"/>
</dbReference>
<sequence>MNVEALIADREASYRGEGTYRQPAVYNSVEELLVLREAGYLIGPDSRTVVEQKFAAHKDDHRYSESRPGEATARHWTSDEMGNLRRTYSRGECVARIHQAFPVETDAIDFRRQNLELALSDPDMFGAWNEPMPAQEPDISGDVVAKLDDILRRREVLRSQFNQDPARIVEGEVVDEATGSSNTGPDT</sequence>
<evidence type="ECO:0000313" key="1">
    <source>
        <dbReference type="EMBL" id="CPT52532.1"/>
    </source>
</evidence>
<comment type="caution">
    <text evidence="1">The sequence shown here is derived from an EMBL/GenBank/DDBJ whole genome shotgun (WGS) entry which is preliminary data.</text>
</comment>
<name>A0AB33T934_9MYCO</name>
<dbReference type="EMBL" id="CSUW01000009">
    <property type="protein sequence ID" value="CPT52532.1"/>
    <property type="molecule type" value="Genomic_DNA"/>
</dbReference>
<gene>
    <name evidence="1" type="ORF">ERS075527_03916</name>
</gene>
<reference evidence="1 2" key="1">
    <citation type="submission" date="2015-03" db="EMBL/GenBank/DDBJ databases">
        <authorList>
            <consortium name="Pathogen Informatics"/>
            <person name="Murphy D."/>
        </authorList>
    </citation>
    <scope>NUCLEOTIDE SEQUENCE [LARGE SCALE GENOMIC DNA]</scope>
    <source>
        <strain evidence="1 2">PAP036</strain>
    </source>
</reference>
<protein>
    <submittedName>
        <fullName evidence="1">Uncharacterized protein</fullName>
    </submittedName>
</protein>